<evidence type="ECO:0000259" key="2">
    <source>
        <dbReference type="Pfam" id="PF01408"/>
    </source>
</evidence>
<proteinExistence type="predicted"/>
<organism evidence="4 5">
    <name type="scientific">Brachybacterium tyrofermentans</name>
    <dbReference type="NCBI Taxonomy" id="47848"/>
    <lineage>
        <taxon>Bacteria</taxon>
        <taxon>Bacillati</taxon>
        <taxon>Actinomycetota</taxon>
        <taxon>Actinomycetes</taxon>
        <taxon>Micrococcales</taxon>
        <taxon>Dermabacteraceae</taxon>
        <taxon>Brachybacterium</taxon>
    </lineage>
</organism>
<evidence type="ECO:0000313" key="4">
    <source>
        <dbReference type="EMBL" id="MFC5298204.1"/>
    </source>
</evidence>
<dbReference type="Gene3D" id="3.40.50.720">
    <property type="entry name" value="NAD(P)-binding Rossmann-like Domain"/>
    <property type="match status" value="1"/>
</dbReference>
<dbReference type="EMBL" id="JBHSLN010000025">
    <property type="protein sequence ID" value="MFC5298204.1"/>
    <property type="molecule type" value="Genomic_DNA"/>
</dbReference>
<dbReference type="InterPro" id="IPR036291">
    <property type="entry name" value="NAD(P)-bd_dom_sf"/>
</dbReference>
<dbReference type="SUPFAM" id="SSF51735">
    <property type="entry name" value="NAD(P)-binding Rossmann-fold domains"/>
    <property type="match status" value="1"/>
</dbReference>
<evidence type="ECO:0000259" key="3">
    <source>
        <dbReference type="Pfam" id="PF22725"/>
    </source>
</evidence>
<feature type="domain" description="Gfo/Idh/MocA-like oxidoreductase N-terminal" evidence="2">
    <location>
        <begin position="23"/>
        <end position="138"/>
    </location>
</feature>
<dbReference type="InterPro" id="IPR050424">
    <property type="entry name" value="Gfo-Idh-MocA_inositol_DH"/>
</dbReference>
<dbReference type="Gene3D" id="3.30.360.10">
    <property type="entry name" value="Dihydrodipicolinate Reductase, domain 2"/>
    <property type="match status" value="1"/>
</dbReference>
<evidence type="ECO:0000313" key="5">
    <source>
        <dbReference type="Proteomes" id="UP001595937"/>
    </source>
</evidence>
<gene>
    <name evidence="4" type="ORF">ACFPK8_11835</name>
</gene>
<dbReference type="PANTHER" id="PTHR43593:SF1">
    <property type="entry name" value="INOSITOL 2-DEHYDROGENASE"/>
    <property type="match status" value="1"/>
</dbReference>
<comment type="caution">
    <text evidence="4">The sequence shown here is derived from an EMBL/GenBank/DDBJ whole genome shotgun (WGS) entry which is preliminary data.</text>
</comment>
<keyword evidence="1" id="KW-0520">NAD</keyword>
<dbReference type="PANTHER" id="PTHR43593">
    <property type="match status" value="1"/>
</dbReference>
<dbReference type="Pfam" id="PF22725">
    <property type="entry name" value="GFO_IDH_MocA_C3"/>
    <property type="match status" value="1"/>
</dbReference>
<feature type="domain" description="GFO/IDH/MocA-like oxidoreductase" evidence="3">
    <location>
        <begin position="152"/>
        <end position="266"/>
    </location>
</feature>
<dbReference type="Proteomes" id="UP001595937">
    <property type="component" value="Unassembled WGS sequence"/>
</dbReference>
<reference evidence="5" key="1">
    <citation type="journal article" date="2019" name="Int. J. Syst. Evol. Microbiol.">
        <title>The Global Catalogue of Microorganisms (GCM) 10K type strain sequencing project: providing services to taxonomists for standard genome sequencing and annotation.</title>
        <authorList>
            <consortium name="The Broad Institute Genomics Platform"/>
            <consortium name="The Broad Institute Genome Sequencing Center for Infectious Disease"/>
            <person name="Wu L."/>
            <person name="Ma J."/>
        </authorList>
    </citation>
    <scope>NUCLEOTIDE SEQUENCE [LARGE SCALE GENOMIC DNA]</scope>
    <source>
        <strain evidence="5">CGMCC 1.16455</strain>
    </source>
</reference>
<sequence>MSENPTTAAAQAATPQTSLPQDVRVGIIGVGRMGADHVERIRGRIKGARVSVISDYLRETAEKVSAETPGSRVVDTPEEVIAAEDVDAILIASPGAFHRDQTLAAIAAGKPVLCEKPLAMNPQDAYDVVRAEAASGASYVSLGFMRRFDAEYAELKDALDAGELGTPLLLNCKHRNATVLPGFNDTMMVYDSAVHEIDAISYFLEEPVVSVQTVVPRTTELAPEGLHDPLLFLFRTESGVIVTDELWVSTNAGYEVRTELVGSKGASTIGQASGRVTTQLEGGRWGGDVPLDFRPRFVAAYDAEVQAWINAVADGSNVAPRSATAWDGYVGAAICEATERSLTADGEVPVALEARPS</sequence>
<name>A0ABW0FHK7_9MICO</name>
<dbReference type="GeneID" id="303296255"/>
<dbReference type="InterPro" id="IPR000683">
    <property type="entry name" value="Gfo/Idh/MocA-like_OxRdtase_N"/>
</dbReference>
<evidence type="ECO:0000256" key="1">
    <source>
        <dbReference type="ARBA" id="ARBA00023027"/>
    </source>
</evidence>
<protein>
    <submittedName>
        <fullName evidence="4">Gfo/Idh/MocA family protein</fullName>
    </submittedName>
</protein>
<keyword evidence="5" id="KW-1185">Reference proteome</keyword>
<dbReference type="RefSeq" id="WP_193119090.1">
    <property type="nucleotide sequence ID" value="NZ_BAAAIR010000016.1"/>
</dbReference>
<dbReference type="SUPFAM" id="SSF55347">
    <property type="entry name" value="Glyceraldehyde-3-phosphate dehydrogenase-like, C-terminal domain"/>
    <property type="match status" value="1"/>
</dbReference>
<dbReference type="Pfam" id="PF01408">
    <property type="entry name" value="GFO_IDH_MocA"/>
    <property type="match status" value="1"/>
</dbReference>
<dbReference type="InterPro" id="IPR055170">
    <property type="entry name" value="GFO_IDH_MocA-like_dom"/>
</dbReference>
<accession>A0ABW0FHK7</accession>